<dbReference type="InterPro" id="IPR010812">
    <property type="entry name" value="HrpJ-like"/>
</dbReference>
<dbReference type="GO" id="GO:0050709">
    <property type="term" value="P:negative regulation of protein secretion"/>
    <property type="evidence" value="ECO:0007669"/>
    <property type="project" value="InterPro"/>
</dbReference>
<sequence>MKIAPVIPGIQPTHMLPVSEVEDAMPPISVAPAAAVGASARMPSSPLEDSMEEVSMTFAEHVERKTKALNQRKVVAQPGSRAMQHIERIEKLDELLKLLEHPQHAQLEMQNQKMQTLLQNNGSPHLDDLLQAAGGDPARCDVLLRHTLLQAQRAQDTELTTNAAKSLELLHQEKGAEVSAGVNTAHAIASFSTDPTQKQAMRQLYYQTVVHLQSGNAMLEALLNSFGSVHFNQGLRTLQRALSDDIAARSSSIPRRALQKILASLQDAGNISQTLTASKILLKRLAGKLPDVSFSPLELTRRLLNLSGNGAYLRDLQNLSRDVAGQHPEHQVLFLSGLVPLVYHLPLGLWRDDKSKNRQMALNLLRTVISEYAAHEPRATLSQPRAAL</sequence>
<dbReference type="SUPFAM" id="SSF140591">
    <property type="entry name" value="Type III secretion system domain"/>
    <property type="match status" value="1"/>
</dbReference>
<evidence type="ECO:0000313" key="3">
    <source>
        <dbReference type="Proteomes" id="UP000279457"/>
    </source>
</evidence>
<dbReference type="Pfam" id="PF07201">
    <property type="entry name" value="HrpJ"/>
    <property type="match status" value="1"/>
</dbReference>
<proteinExistence type="predicted"/>
<dbReference type="NCBIfam" id="TIGR02568">
    <property type="entry name" value="LcrE"/>
    <property type="match status" value="1"/>
</dbReference>
<dbReference type="OrthoDB" id="5863785at2"/>
<dbReference type="GO" id="GO:0009986">
    <property type="term" value="C:cell surface"/>
    <property type="evidence" value="ECO:0007669"/>
    <property type="project" value="InterPro"/>
</dbReference>
<organism evidence="2 3">
    <name type="scientific">Erwinia psidii</name>
    <dbReference type="NCBI Taxonomy" id="69224"/>
    <lineage>
        <taxon>Bacteria</taxon>
        <taxon>Pseudomonadati</taxon>
        <taxon>Pseudomonadota</taxon>
        <taxon>Gammaproteobacteria</taxon>
        <taxon>Enterobacterales</taxon>
        <taxon>Erwiniaceae</taxon>
        <taxon>Erwinia</taxon>
    </lineage>
</organism>
<feature type="domain" description="Hypersensitivity response secretion-like HrpJ" evidence="1">
    <location>
        <begin position="57"/>
        <end position="226"/>
    </location>
</feature>
<dbReference type="Gene3D" id="1.10.150.630">
    <property type="match status" value="1"/>
</dbReference>
<evidence type="ECO:0000259" key="1">
    <source>
        <dbReference type="Pfam" id="PF07201"/>
    </source>
</evidence>
<dbReference type="Proteomes" id="UP000279457">
    <property type="component" value="Unassembled WGS sequence"/>
</dbReference>
<gene>
    <name evidence="2" type="ORF">EB241_03900</name>
</gene>
<keyword evidence="3" id="KW-1185">Reference proteome</keyword>
<dbReference type="NCBIfam" id="TIGR02511">
    <property type="entry name" value="type_III_tyeA"/>
    <property type="match status" value="1"/>
</dbReference>
<name>A0A3N6UUE8_9GAMM</name>
<comment type="caution">
    <text evidence="2">The sequence shown here is derived from an EMBL/GenBank/DDBJ whole genome shotgun (WGS) entry which is preliminary data.</text>
</comment>
<dbReference type="GO" id="GO:0019867">
    <property type="term" value="C:outer membrane"/>
    <property type="evidence" value="ECO:0007669"/>
    <property type="project" value="InterPro"/>
</dbReference>
<dbReference type="EMBL" id="RHHM01000002">
    <property type="protein sequence ID" value="RQM39579.1"/>
    <property type="molecule type" value="Genomic_DNA"/>
</dbReference>
<dbReference type="InterPro" id="IPR013401">
    <property type="entry name" value="T3SS_LcrE"/>
</dbReference>
<dbReference type="InterPro" id="IPR013351">
    <property type="entry name" value="T3SS_TyeA-rel"/>
</dbReference>
<evidence type="ECO:0000313" key="2">
    <source>
        <dbReference type="EMBL" id="RQM39579.1"/>
    </source>
</evidence>
<dbReference type="GO" id="GO:0030254">
    <property type="term" value="P:protein secretion by the type III secretion system"/>
    <property type="evidence" value="ECO:0007669"/>
    <property type="project" value="InterPro"/>
</dbReference>
<accession>A0A3N6UUE8</accession>
<dbReference type="RefSeq" id="WP_124231882.1">
    <property type="nucleotide sequence ID" value="NZ_RHHM01000002.1"/>
</dbReference>
<protein>
    <submittedName>
        <fullName evidence="2">YopN family type III secretion system gatekeeper subunit</fullName>
    </submittedName>
</protein>
<reference evidence="2 3" key="1">
    <citation type="submission" date="2018-10" db="EMBL/GenBank/DDBJ databases">
        <title>Draft genome sequence for the type isolate of Erwinia psidii, agent causal of bacterial blight in guava (Psidium guajava) and wilt and die-back of Eucalyptus spp.</title>
        <authorList>
            <person name="Hermenegildo P.S."/>
            <person name="Santos S.A."/>
            <person name="Guimaraes L.M.S."/>
            <person name="Vidigal P.M.P."/>
            <person name="Pereira I.C."/>
            <person name="Badel J.L."/>
            <person name="Alfenas-Zerbini P."/>
            <person name="Ferreira M.A.S.V."/>
            <person name="Alfenas A.C."/>
        </authorList>
    </citation>
    <scope>NUCLEOTIDE SEQUENCE [LARGE SCALE GENOMIC DNA]</scope>
    <source>
        <strain evidence="2 3">IBSBF 435</strain>
    </source>
</reference>
<dbReference type="AlphaFoldDB" id="A0A3N6UUE8"/>